<feature type="compositionally biased region" description="Basic and acidic residues" evidence="4">
    <location>
        <begin position="636"/>
        <end position="669"/>
    </location>
</feature>
<feature type="compositionally biased region" description="Basic and acidic residues" evidence="4">
    <location>
        <begin position="711"/>
        <end position="729"/>
    </location>
</feature>
<dbReference type="InterPro" id="IPR008160">
    <property type="entry name" value="Collagen"/>
</dbReference>
<name>A0A9P1IE85_9PELO</name>
<protein>
    <recommendedName>
        <fullName evidence="5">Nematode cuticle collagen N-terminal domain-containing protein</fullName>
    </recommendedName>
</protein>
<proteinExistence type="predicted"/>
<evidence type="ECO:0000313" key="6">
    <source>
        <dbReference type="EMBL" id="CAI5443614.1"/>
    </source>
</evidence>
<feature type="compositionally biased region" description="Low complexity" evidence="4">
    <location>
        <begin position="424"/>
        <end position="451"/>
    </location>
</feature>
<dbReference type="GO" id="GO:0042302">
    <property type="term" value="F:structural constituent of cuticle"/>
    <property type="evidence" value="ECO:0007669"/>
    <property type="project" value="InterPro"/>
</dbReference>
<sequence length="746" mass="80541">MVKLYYVAGGATAVCILLLSLAISSTVYLLNDLSEFYQEAQNELGEFKDLATSTWDYMILDATPEELRDAEKLDARLKRAYDDPDAGESMNVYGRDPPKPTKAPPGTYDGFTAPHIGPPSHRPRKPQPPTMPRTIQGFRATTTTHNGYYDPSETSTTSPGPSKSPHGYYEAPSSTRRPPTATRDPLVTIKLPPGAYDIPSQPEPPVGYDDISQSTPGPRGPGFGPPKQVNYGGEVENPYDTGATGTTRGGYPEDVTTTTQGYPEGPTGKYPEDEVPTTTQGYPEDQTSRSYPASPSSTQGYPEDSTTQGYPEPSTRNPQGPGFGPPRISNSCELCGQQPNNCPAGPPGPRGRPGPPGFPGQDGPRGLRGLNGALDTPQVTEEPEIGCVQCPIGPPGPPGLDGLAGPAGEDGMDGEQGDNGKDGSPGVPGAPGNAGPRGPSGRPGRPGVPGRKGQACRVEPGPPGQPGPAGTPGRDGDPGIDGQHGQDGSPGIQGPPGRDGATGPDGEQGKSVPGTPGEDAGYCMCPKRPPKFALGDRQDASDRRRPYGSRGNYADEDYAPPRRPPRPPPRPRDHATDIDKGRNLPYEYPPEPEEPRGYGDEVDTGYQGRAEDNEYGGGPSRPRYEEHPRRPQNYGDQDREREDRRPERRRPSYDENETEDRPPQRHHPEPPGFRKPKTTTPSPPRHNQGTYEDISNPPPMPAPRKTPNRFQEAEWERNGERRSEDHKDLQSYSFYTNKYYDKMLKL</sequence>
<dbReference type="OrthoDB" id="6380629at2759"/>
<evidence type="ECO:0000256" key="1">
    <source>
        <dbReference type="ARBA" id="ARBA00011518"/>
    </source>
</evidence>
<dbReference type="PANTHER" id="PTHR24637:SF403">
    <property type="entry name" value="COLLAGEN-RELATED"/>
    <property type="match status" value="1"/>
</dbReference>
<comment type="subunit">
    <text evidence="1">Collagen polypeptide chains are complexed within the cuticle by disulfide bonds and other types of covalent cross-links.</text>
</comment>
<feature type="compositionally biased region" description="Low complexity" evidence="4">
    <location>
        <begin position="400"/>
        <end position="409"/>
    </location>
</feature>
<dbReference type="Pfam" id="PF01484">
    <property type="entry name" value="Col_cuticle_N"/>
    <property type="match status" value="1"/>
</dbReference>
<feature type="compositionally biased region" description="Low complexity" evidence="4">
    <location>
        <begin position="151"/>
        <end position="165"/>
    </location>
</feature>
<evidence type="ECO:0000313" key="7">
    <source>
        <dbReference type="Proteomes" id="UP001152747"/>
    </source>
</evidence>
<keyword evidence="2" id="KW-0677">Repeat</keyword>
<evidence type="ECO:0000256" key="4">
    <source>
        <dbReference type="SAM" id="MobiDB-lite"/>
    </source>
</evidence>
<dbReference type="Pfam" id="PF01391">
    <property type="entry name" value="Collagen"/>
    <property type="match status" value="2"/>
</dbReference>
<dbReference type="SMART" id="SM01088">
    <property type="entry name" value="Col_cuticle_N"/>
    <property type="match status" value="1"/>
</dbReference>
<comment type="caution">
    <text evidence="6">The sequence shown here is derived from an EMBL/GenBank/DDBJ whole genome shotgun (WGS) entry which is preliminary data.</text>
</comment>
<evidence type="ECO:0000259" key="5">
    <source>
        <dbReference type="SMART" id="SM01088"/>
    </source>
</evidence>
<feature type="compositionally biased region" description="Basic and acidic residues" evidence="4">
    <location>
        <begin position="534"/>
        <end position="545"/>
    </location>
</feature>
<evidence type="ECO:0000256" key="3">
    <source>
        <dbReference type="ARBA" id="ARBA00023157"/>
    </source>
</evidence>
<keyword evidence="7" id="KW-1185">Reference proteome</keyword>
<reference evidence="6" key="1">
    <citation type="submission" date="2022-11" db="EMBL/GenBank/DDBJ databases">
        <authorList>
            <person name="Kikuchi T."/>
        </authorList>
    </citation>
    <scope>NUCLEOTIDE SEQUENCE</scope>
    <source>
        <strain evidence="6">PS1010</strain>
    </source>
</reference>
<feature type="domain" description="Nematode cuticle collagen N-terminal" evidence="5">
    <location>
        <begin position="6"/>
        <end position="58"/>
    </location>
</feature>
<evidence type="ECO:0000256" key="2">
    <source>
        <dbReference type="ARBA" id="ARBA00022737"/>
    </source>
</evidence>
<dbReference type="EMBL" id="CANHGI010000002">
    <property type="protein sequence ID" value="CAI5443614.1"/>
    <property type="molecule type" value="Genomic_DNA"/>
</dbReference>
<dbReference type="PANTHER" id="PTHR24637">
    <property type="entry name" value="COLLAGEN"/>
    <property type="match status" value="1"/>
</dbReference>
<feature type="compositionally biased region" description="Basic and acidic residues" evidence="4">
    <location>
        <begin position="570"/>
        <end position="582"/>
    </location>
</feature>
<feature type="region of interest" description="Disordered" evidence="4">
    <location>
        <begin position="82"/>
        <end position="732"/>
    </location>
</feature>
<organism evidence="6 7">
    <name type="scientific">Caenorhabditis angaria</name>
    <dbReference type="NCBI Taxonomy" id="860376"/>
    <lineage>
        <taxon>Eukaryota</taxon>
        <taxon>Metazoa</taxon>
        <taxon>Ecdysozoa</taxon>
        <taxon>Nematoda</taxon>
        <taxon>Chromadorea</taxon>
        <taxon>Rhabditida</taxon>
        <taxon>Rhabditina</taxon>
        <taxon>Rhabditomorpha</taxon>
        <taxon>Rhabditoidea</taxon>
        <taxon>Rhabditidae</taxon>
        <taxon>Peloderinae</taxon>
        <taxon>Caenorhabditis</taxon>
    </lineage>
</organism>
<dbReference type="AlphaFoldDB" id="A0A9P1IE85"/>
<gene>
    <name evidence="6" type="ORF">CAMP_LOCUS6251</name>
</gene>
<feature type="compositionally biased region" description="Polar residues" evidence="4">
    <location>
        <begin position="288"/>
        <end position="318"/>
    </location>
</feature>
<keyword evidence="3" id="KW-1015">Disulfide bond</keyword>
<dbReference type="Proteomes" id="UP001152747">
    <property type="component" value="Unassembled WGS sequence"/>
</dbReference>
<dbReference type="InterPro" id="IPR002486">
    <property type="entry name" value="Col_cuticle_N"/>
</dbReference>
<feature type="compositionally biased region" description="Pro residues" evidence="4">
    <location>
        <begin position="344"/>
        <end position="358"/>
    </location>
</feature>
<accession>A0A9P1IE85</accession>